<dbReference type="Pfam" id="PF02780">
    <property type="entry name" value="Transketolase_C"/>
    <property type="match status" value="1"/>
</dbReference>
<name>A0A345Y9A5_9NEIS</name>
<evidence type="ECO:0000256" key="1">
    <source>
        <dbReference type="ARBA" id="ARBA00001964"/>
    </source>
</evidence>
<evidence type="ECO:0000259" key="4">
    <source>
        <dbReference type="SMART" id="SM00861"/>
    </source>
</evidence>
<keyword evidence="2" id="KW-0560">Oxidoreductase</keyword>
<dbReference type="PANTHER" id="PTHR43257:SF2">
    <property type="entry name" value="PYRUVATE DEHYDROGENASE E1 COMPONENT SUBUNIT BETA"/>
    <property type="match status" value="1"/>
</dbReference>
<gene>
    <name evidence="5" type="ORF">DWG20_14300</name>
</gene>
<dbReference type="AlphaFoldDB" id="A0A345Y9A5"/>
<dbReference type="SUPFAM" id="SSF52518">
    <property type="entry name" value="Thiamin diphosphate-binding fold (THDP-binding)"/>
    <property type="match status" value="1"/>
</dbReference>
<dbReference type="SUPFAM" id="SSF52922">
    <property type="entry name" value="TK C-terminal domain-like"/>
    <property type="match status" value="1"/>
</dbReference>
<evidence type="ECO:0000313" key="5">
    <source>
        <dbReference type="EMBL" id="AXK40507.1"/>
    </source>
</evidence>
<sequence length="326" mass="34511">MAELTLLEAVNLALARALEDDPDVVLIGQDIGVNGGVFRATGGLLARFGEQRVRDTPLAETVIAASAVGMAVQGMKPVAEIQFAGFMYSCFDQLINHAGRLRTRTRGRLSCPMVLRTPVGGGIHAPEHHSESPEGWLSHIPGIKVVTPASPASAYGLLLAAIRDPDPVVFLEPTRLYRLLKEPVEDDGVALPLGRAFVRREGTDISLIGWGAALVEVGQAAQTLAEQGVSAEVIDVASLRPLDSETILASVKKTGRCLIVHEAPRLYGAGAEIAAQIASEALMSLVAPVGRLAGYDTVMPLARLEDDYLPSAARIVDAALGLMAYR</sequence>
<dbReference type="Pfam" id="PF02779">
    <property type="entry name" value="Transket_pyr"/>
    <property type="match status" value="1"/>
</dbReference>
<comment type="cofactor">
    <cofactor evidence="1">
        <name>thiamine diphosphate</name>
        <dbReference type="ChEBI" id="CHEBI:58937"/>
    </cofactor>
</comment>
<organism evidence="5 6">
    <name type="scientific">Crenobacter cavernae</name>
    <dbReference type="NCBI Taxonomy" id="2290923"/>
    <lineage>
        <taxon>Bacteria</taxon>
        <taxon>Pseudomonadati</taxon>
        <taxon>Pseudomonadota</taxon>
        <taxon>Betaproteobacteria</taxon>
        <taxon>Neisseriales</taxon>
        <taxon>Neisseriaceae</taxon>
        <taxon>Crenobacter</taxon>
    </lineage>
</organism>
<dbReference type="InterPro" id="IPR005475">
    <property type="entry name" value="Transketolase-like_Pyr-bd"/>
</dbReference>
<evidence type="ECO:0000256" key="3">
    <source>
        <dbReference type="ARBA" id="ARBA00023052"/>
    </source>
</evidence>
<proteinExistence type="predicted"/>
<dbReference type="GO" id="GO:0016491">
    <property type="term" value="F:oxidoreductase activity"/>
    <property type="evidence" value="ECO:0007669"/>
    <property type="project" value="UniProtKB-KW"/>
</dbReference>
<dbReference type="InterPro" id="IPR009014">
    <property type="entry name" value="Transketo_C/PFOR_II"/>
</dbReference>
<dbReference type="KEGG" id="ccah:DWG20_14300"/>
<accession>A0A345Y9A5</accession>
<feature type="domain" description="Transketolase-like pyrimidine-binding" evidence="4">
    <location>
        <begin position="4"/>
        <end position="179"/>
    </location>
</feature>
<dbReference type="OrthoDB" id="9780894at2"/>
<evidence type="ECO:0000256" key="2">
    <source>
        <dbReference type="ARBA" id="ARBA00023002"/>
    </source>
</evidence>
<dbReference type="RefSeq" id="WP_115434434.1">
    <property type="nucleotide sequence ID" value="NZ_CP031337.1"/>
</dbReference>
<evidence type="ECO:0000313" key="6">
    <source>
        <dbReference type="Proteomes" id="UP000254537"/>
    </source>
</evidence>
<dbReference type="CDD" id="cd07036">
    <property type="entry name" value="TPP_PYR_E1-PDHc-beta_like"/>
    <property type="match status" value="1"/>
</dbReference>
<dbReference type="EMBL" id="CP031337">
    <property type="protein sequence ID" value="AXK40507.1"/>
    <property type="molecule type" value="Genomic_DNA"/>
</dbReference>
<dbReference type="Gene3D" id="3.40.50.920">
    <property type="match status" value="1"/>
</dbReference>
<dbReference type="FunFam" id="3.40.50.920:FF:000001">
    <property type="entry name" value="Pyruvate dehydrogenase E1 beta subunit"/>
    <property type="match status" value="1"/>
</dbReference>
<dbReference type="FunFam" id="3.40.50.970:FF:000001">
    <property type="entry name" value="Pyruvate dehydrogenase E1 beta subunit"/>
    <property type="match status" value="1"/>
</dbReference>
<dbReference type="Gene3D" id="3.40.50.970">
    <property type="match status" value="1"/>
</dbReference>
<dbReference type="PANTHER" id="PTHR43257">
    <property type="entry name" value="PYRUVATE DEHYDROGENASE E1 COMPONENT BETA SUBUNIT"/>
    <property type="match status" value="1"/>
</dbReference>
<dbReference type="InterPro" id="IPR029061">
    <property type="entry name" value="THDP-binding"/>
</dbReference>
<dbReference type="Proteomes" id="UP000254537">
    <property type="component" value="Chromosome"/>
</dbReference>
<reference evidence="5 6" key="1">
    <citation type="submission" date="2018-07" db="EMBL/GenBank/DDBJ databases">
        <title>Crenobacter cavernae sp. nov., isolated from a karst cave.</title>
        <authorList>
            <person name="Zhu H."/>
        </authorList>
    </citation>
    <scope>NUCLEOTIDE SEQUENCE [LARGE SCALE GENOMIC DNA]</scope>
    <source>
        <strain evidence="5 6">K1W11S-77</strain>
    </source>
</reference>
<dbReference type="InterPro" id="IPR033248">
    <property type="entry name" value="Transketolase_C"/>
</dbReference>
<keyword evidence="3" id="KW-0786">Thiamine pyrophosphate</keyword>
<protein>
    <submittedName>
        <fullName evidence="5">Alpha-ketoacid dehydrogenase subunit beta</fullName>
    </submittedName>
</protein>
<dbReference type="SMART" id="SM00861">
    <property type="entry name" value="Transket_pyr"/>
    <property type="match status" value="1"/>
</dbReference>